<evidence type="ECO:0000313" key="4">
    <source>
        <dbReference type="EMBL" id="KAF0029511.1"/>
    </source>
</evidence>
<proteinExistence type="inferred from homology"/>
<evidence type="ECO:0008006" key="6">
    <source>
        <dbReference type="Google" id="ProtNLM"/>
    </source>
</evidence>
<dbReference type="SMART" id="SM00706">
    <property type="entry name" value="TECPR"/>
    <property type="match status" value="6"/>
</dbReference>
<feature type="chain" id="PRO_5025357524" description="Fish-egg lectin-like" evidence="3">
    <location>
        <begin position="20"/>
        <end position="637"/>
    </location>
</feature>
<dbReference type="AlphaFoldDB" id="A0A6A4SEE6"/>
<dbReference type="InterPro" id="IPR006624">
    <property type="entry name" value="Beta-propeller_rpt_TECPR"/>
</dbReference>
<evidence type="ECO:0000256" key="2">
    <source>
        <dbReference type="ARBA" id="ARBA00038331"/>
    </source>
</evidence>
<dbReference type="InterPro" id="IPR051513">
    <property type="entry name" value="Tectonin_beta-prop"/>
</dbReference>
<sequence length="637" mass="70547">MKAVTAFLLVLCCLAVSHAWNCSEAPLLRYANQIDAGMGKVVATNRYRQVFSLSGLNWYRLGTVSLKHVTVGPSGTWGTDYSNYVYKYVAGNFKRAAGLKMEQVDAGGDGQVVGVTPRTTLTYCLREPTALSYAGVGSLGWSYLSRRMKYFSCGPLLGCWGVDSVNNVYVARNVYASNCRALNWVYVSGQKMKMIEVSTDGQVFGVTTTGKVYQRTGITSYRRQGTRWTLIPMCMSVKHLSYDLRQLWIVTNSGEVLNRVNAALTISSKGKDYCVVTAYCNGKHLSRPRGLNGKIKRKKKKKTELRGKLLCENWLVPLMAQRGETLLADEPKQSPDEFTHAHENHKPRENSYNPIVFLCISACLLYLIIPQKVQSISVLRTARPAMFPLSELSTKDVLTSPASLQVSVGIGKIKLDSNVVSPRKATYQSCKVRKVECNRSSVTISGERGRHLQPLRHQNIHRLCCGGSRRCQPVLTGRSEGLPGRTGTFPKTDGLPAFLSAAESDRFCHTIYTLDVFVAIVDNAATALCSKLRCLYLHGMICCFSQITDNVLSDSNFLFLHPPLLFDPNSVSSRKTINSVVPGKCQTPALAYFHVPDIYGRYSLPSLHLVAFPDLRICAGSNIKDISWTNHNSVLSI</sequence>
<dbReference type="Proteomes" id="UP000438429">
    <property type="component" value="Unassembled WGS sequence"/>
</dbReference>
<organism evidence="4 5">
    <name type="scientific">Scophthalmus maximus</name>
    <name type="common">Turbot</name>
    <name type="synonym">Psetta maxima</name>
    <dbReference type="NCBI Taxonomy" id="52904"/>
    <lineage>
        <taxon>Eukaryota</taxon>
        <taxon>Metazoa</taxon>
        <taxon>Chordata</taxon>
        <taxon>Craniata</taxon>
        <taxon>Vertebrata</taxon>
        <taxon>Euteleostomi</taxon>
        <taxon>Actinopterygii</taxon>
        <taxon>Neopterygii</taxon>
        <taxon>Teleostei</taxon>
        <taxon>Neoteleostei</taxon>
        <taxon>Acanthomorphata</taxon>
        <taxon>Carangaria</taxon>
        <taxon>Pleuronectiformes</taxon>
        <taxon>Pleuronectoidei</taxon>
        <taxon>Scophthalmidae</taxon>
        <taxon>Scophthalmus</taxon>
    </lineage>
</organism>
<evidence type="ECO:0000256" key="1">
    <source>
        <dbReference type="ARBA" id="ARBA00022734"/>
    </source>
</evidence>
<dbReference type="PANTHER" id="PTHR23250:SF3">
    <property type="entry name" value="FISH-EGG LECTIN-LIKE ISOFORM X1-RELATED"/>
    <property type="match status" value="1"/>
</dbReference>
<protein>
    <recommendedName>
        <fullName evidence="6">Fish-egg lectin-like</fullName>
    </recommendedName>
</protein>
<reference evidence="4 5" key="1">
    <citation type="submission" date="2019-06" db="EMBL/GenBank/DDBJ databases">
        <title>Draft genomes of female and male turbot (Scophthalmus maximus).</title>
        <authorList>
            <person name="Xu H."/>
            <person name="Xu X.-W."/>
            <person name="Shao C."/>
            <person name="Chen S."/>
        </authorList>
    </citation>
    <scope>NUCLEOTIDE SEQUENCE [LARGE SCALE GENOMIC DNA]</scope>
    <source>
        <strain evidence="4">Ysfricsl-2016a</strain>
        <tissue evidence="4">Blood</tissue>
    </source>
</reference>
<dbReference type="GO" id="GO:0030246">
    <property type="term" value="F:carbohydrate binding"/>
    <property type="evidence" value="ECO:0007669"/>
    <property type="project" value="UniProtKB-KW"/>
</dbReference>
<comment type="similarity">
    <text evidence="2">Belongs to the tectonin family.</text>
</comment>
<dbReference type="EMBL" id="VEVO01000016">
    <property type="protein sequence ID" value="KAF0029511.1"/>
    <property type="molecule type" value="Genomic_DNA"/>
</dbReference>
<dbReference type="PANTHER" id="PTHR23250">
    <property type="entry name" value="DYSFERLIN-RELATED"/>
    <property type="match status" value="1"/>
</dbReference>
<name>A0A6A4SEE6_SCOMX</name>
<gene>
    <name evidence="4" type="ORF">F2P81_018616</name>
</gene>
<keyword evidence="3" id="KW-0732">Signal</keyword>
<accession>A0A6A4SEE6</accession>
<evidence type="ECO:0000256" key="3">
    <source>
        <dbReference type="SAM" id="SignalP"/>
    </source>
</evidence>
<comment type="caution">
    <text evidence="4">The sequence shown here is derived from an EMBL/GenBank/DDBJ whole genome shotgun (WGS) entry which is preliminary data.</text>
</comment>
<keyword evidence="1" id="KW-0430">Lectin</keyword>
<feature type="signal peptide" evidence="3">
    <location>
        <begin position="1"/>
        <end position="19"/>
    </location>
</feature>
<evidence type="ECO:0000313" key="5">
    <source>
        <dbReference type="Proteomes" id="UP000438429"/>
    </source>
</evidence>
<dbReference type="Pfam" id="PF19193">
    <property type="entry name" value="Tectonin"/>
    <property type="match status" value="1"/>
</dbReference>